<dbReference type="Proteomes" id="UP001283212">
    <property type="component" value="Unassembled WGS sequence"/>
</dbReference>
<reference evidence="2 3" key="1">
    <citation type="submission" date="2023-06" db="EMBL/GenBank/DDBJ databases">
        <title>Genome sequence of Methancorpusculaceae sp. Cs1.</title>
        <authorList>
            <person name="Protasov E."/>
            <person name="Platt K."/>
            <person name="Poehlein A."/>
            <person name="Daniel R."/>
            <person name="Brune A."/>
        </authorList>
    </citation>
    <scope>NUCLEOTIDE SEQUENCE [LARGE SCALE GENOMIC DNA]</scope>
    <source>
        <strain evidence="2 3">Cs1</strain>
    </source>
</reference>
<comment type="caution">
    <text evidence="2">The sequence shown here is derived from an EMBL/GenBank/DDBJ whole genome shotgun (WGS) entry which is preliminary data.</text>
</comment>
<protein>
    <submittedName>
        <fullName evidence="2">Uncharacterized protein</fullName>
    </submittedName>
</protein>
<evidence type="ECO:0000313" key="3">
    <source>
        <dbReference type="Proteomes" id="UP001283212"/>
    </source>
</evidence>
<dbReference type="AlphaFoldDB" id="A0AAE4MFA2"/>
<accession>A0AAE4MFA2</accession>
<dbReference type="RefSeq" id="WP_338095848.1">
    <property type="nucleotide sequence ID" value="NZ_JAWDKB010000002.1"/>
</dbReference>
<organism evidence="2 3">
    <name type="scientific">Methanorbis rubei</name>
    <dbReference type="NCBI Taxonomy" id="3028300"/>
    <lineage>
        <taxon>Archaea</taxon>
        <taxon>Methanobacteriati</taxon>
        <taxon>Methanobacteriota</taxon>
        <taxon>Stenosarchaea group</taxon>
        <taxon>Methanomicrobia</taxon>
        <taxon>Methanomicrobiales</taxon>
        <taxon>Methanocorpusculaceae</taxon>
        <taxon>Methanorbis</taxon>
    </lineage>
</organism>
<dbReference type="EMBL" id="JAWDKB010000002">
    <property type="protein sequence ID" value="MDV0443321.1"/>
    <property type="molecule type" value="Genomic_DNA"/>
</dbReference>
<gene>
    <name evidence="2" type="ORF">McpCs1_06910</name>
</gene>
<sequence>MNYYFSGVYKAIITAQSGNSSVSVDREVVIPDPWITIDPIPFVTEGMNVTFSGTTNLAPGLRILVEVMNSDATLCGMNNIFGRSLITNVLEGDDGIQTWNATIDTTGFPFKEFTIKLNGIEVDVTRTGHFMVYPAGSTTPAPTRETPKKPTMIHPNVITWKGKEIDMSIYPSAETTPAQASGFTFVVVLLGGAAAVMLTRK</sequence>
<name>A0AAE4MFA2_9EURY</name>
<keyword evidence="1" id="KW-1133">Transmembrane helix</keyword>
<keyword evidence="1" id="KW-0812">Transmembrane</keyword>
<feature type="transmembrane region" description="Helical" evidence="1">
    <location>
        <begin position="180"/>
        <end position="199"/>
    </location>
</feature>
<evidence type="ECO:0000313" key="2">
    <source>
        <dbReference type="EMBL" id="MDV0443321.1"/>
    </source>
</evidence>
<proteinExistence type="predicted"/>
<evidence type="ECO:0000256" key="1">
    <source>
        <dbReference type="SAM" id="Phobius"/>
    </source>
</evidence>
<keyword evidence="3" id="KW-1185">Reference proteome</keyword>
<keyword evidence="1" id="KW-0472">Membrane</keyword>